<feature type="transmembrane region" description="Helical" evidence="8">
    <location>
        <begin position="105"/>
        <end position="127"/>
    </location>
</feature>
<dbReference type="FunFam" id="1.10.3470.10:FF:000001">
    <property type="entry name" value="Vitamin B12 ABC transporter permease BtuC"/>
    <property type="match status" value="1"/>
</dbReference>
<comment type="similarity">
    <text evidence="2">Belongs to the binding-protein-dependent transport system permease family. FecCD subfamily.</text>
</comment>
<dbReference type="CDD" id="cd06550">
    <property type="entry name" value="TM_ABC_iron-siderophores_like"/>
    <property type="match status" value="1"/>
</dbReference>
<evidence type="ECO:0000313" key="10">
    <source>
        <dbReference type="Proteomes" id="UP000185221"/>
    </source>
</evidence>
<accession>A0A1N6EAL9</accession>
<dbReference type="GO" id="GO:0033214">
    <property type="term" value="P:siderophore-iron import into cell"/>
    <property type="evidence" value="ECO:0007669"/>
    <property type="project" value="TreeGrafter"/>
</dbReference>
<proteinExistence type="inferred from homology"/>
<keyword evidence="5 8" id="KW-0812">Transmembrane</keyword>
<dbReference type="Proteomes" id="UP000185221">
    <property type="component" value="Unassembled WGS sequence"/>
</dbReference>
<keyword evidence="10" id="KW-1185">Reference proteome</keyword>
<sequence length="356" mass="37946">MLISTSHRDKSKWQNLILLAFALCLTVLFVLSLSLGAYSISLPQSFSILMDQVGIRIGSHHIQQENVLLQIRLPRVMMATLVGGGLGIAGASLQGMFRNPLVEPGLIGVSSGSALFAVIFMVFIPVTSGLFEALQLIGLPLFAFLGGLIHVLGVYKLSKSQGKSESGMLILAGVAINALAGALIGLVLFFADDTALRSFTFWSLGDLGGSVWNKIPISILFIGGPSLLLLFQHQALNALALGEQEAFHMGVNVQRIKLQLLICCALIVGTGVSMVGMVGFVGLVVPHLIRILFGADHRLVLPGSFLLGAILMNVADLIARIIVIPAEMPIGVITALIGAPFFIWLIFNLNHSKTYA</sequence>
<comment type="subcellular location">
    <subcellularLocation>
        <location evidence="1">Cell membrane</location>
        <topology evidence="1">Multi-pass membrane protein</topology>
    </subcellularLocation>
</comment>
<evidence type="ECO:0000256" key="2">
    <source>
        <dbReference type="ARBA" id="ARBA00007935"/>
    </source>
</evidence>
<dbReference type="RefSeq" id="WP_074224581.1">
    <property type="nucleotide sequence ID" value="NZ_FSRC01000001.1"/>
</dbReference>
<dbReference type="SUPFAM" id="SSF81345">
    <property type="entry name" value="ABC transporter involved in vitamin B12 uptake, BtuC"/>
    <property type="match status" value="1"/>
</dbReference>
<feature type="transmembrane region" description="Helical" evidence="8">
    <location>
        <begin position="258"/>
        <end position="285"/>
    </location>
</feature>
<dbReference type="InterPro" id="IPR000522">
    <property type="entry name" value="ABC_transptr_permease_BtuC"/>
</dbReference>
<feature type="transmembrane region" description="Helical" evidence="8">
    <location>
        <begin position="76"/>
        <end position="93"/>
    </location>
</feature>
<keyword evidence="6 8" id="KW-1133">Transmembrane helix</keyword>
<dbReference type="GO" id="GO:0022857">
    <property type="term" value="F:transmembrane transporter activity"/>
    <property type="evidence" value="ECO:0007669"/>
    <property type="project" value="InterPro"/>
</dbReference>
<evidence type="ECO:0000256" key="4">
    <source>
        <dbReference type="ARBA" id="ARBA00022475"/>
    </source>
</evidence>
<evidence type="ECO:0000256" key="8">
    <source>
        <dbReference type="SAM" id="Phobius"/>
    </source>
</evidence>
<organism evidence="9 10">
    <name type="scientific">Algoriphagus halophilus</name>
    <dbReference type="NCBI Taxonomy" id="226505"/>
    <lineage>
        <taxon>Bacteria</taxon>
        <taxon>Pseudomonadati</taxon>
        <taxon>Bacteroidota</taxon>
        <taxon>Cytophagia</taxon>
        <taxon>Cytophagales</taxon>
        <taxon>Cyclobacteriaceae</taxon>
        <taxon>Algoriphagus</taxon>
    </lineage>
</organism>
<dbReference type="GO" id="GO:0005886">
    <property type="term" value="C:plasma membrane"/>
    <property type="evidence" value="ECO:0007669"/>
    <property type="project" value="UniProtKB-SubCell"/>
</dbReference>
<dbReference type="OrthoDB" id="9811721at2"/>
<feature type="transmembrane region" description="Helical" evidence="8">
    <location>
        <begin position="167"/>
        <end position="191"/>
    </location>
</feature>
<keyword evidence="7 8" id="KW-0472">Membrane</keyword>
<evidence type="ECO:0000256" key="5">
    <source>
        <dbReference type="ARBA" id="ARBA00022692"/>
    </source>
</evidence>
<dbReference type="InterPro" id="IPR037294">
    <property type="entry name" value="ABC_BtuC-like"/>
</dbReference>
<dbReference type="STRING" id="226505.SAMN05444394_1901"/>
<dbReference type="AlphaFoldDB" id="A0A1N6EAL9"/>
<dbReference type="PANTHER" id="PTHR30472">
    <property type="entry name" value="FERRIC ENTEROBACTIN TRANSPORT SYSTEM PERMEASE PROTEIN"/>
    <property type="match status" value="1"/>
</dbReference>
<keyword evidence="4" id="KW-1003">Cell membrane</keyword>
<dbReference type="Gene3D" id="1.10.3470.10">
    <property type="entry name" value="ABC transporter involved in vitamin B12 uptake, BtuC"/>
    <property type="match status" value="1"/>
</dbReference>
<gene>
    <name evidence="9" type="ORF">SAMN05444394_1901</name>
</gene>
<keyword evidence="3" id="KW-0813">Transport</keyword>
<name>A0A1N6EAL9_9BACT</name>
<evidence type="ECO:0000256" key="1">
    <source>
        <dbReference type="ARBA" id="ARBA00004651"/>
    </source>
</evidence>
<feature type="transmembrane region" description="Helical" evidence="8">
    <location>
        <begin position="305"/>
        <end position="323"/>
    </location>
</feature>
<reference evidence="10" key="1">
    <citation type="submission" date="2016-11" db="EMBL/GenBank/DDBJ databases">
        <authorList>
            <person name="Varghese N."/>
            <person name="Submissions S."/>
        </authorList>
    </citation>
    <scope>NUCLEOTIDE SEQUENCE [LARGE SCALE GENOMIC DNA]</scope>
    <source>
        <strain evidence="10">DSM 15292</strain>
    </source>
</reference>
<evidence type="ECO:0000256" key="3">
    <source>
        <dbReference type="ARBA" id="ARBA00022448"/>
    </source>
</evidence>
<feature type="transmembrane region" description="Helical" evidence="8">
    <location>
        <begin position="133"/>
        <end position="155"/>
    </location>
</feature>
<evidence type="ECO:0000256" key="6">
    <source>
        <dbReference type="ARBA" id="ARBA00022989"/>
    </source>
</evidence>
<dbReference type="PANTHER" id="PTHR30472:SF25">
    <property type="entry name" value="ABC TRANSPORTER PERMEASE PROTEIN MJ0876-RELATED"/>
    <property type="match status" value="1"/>
</dbReference>
<protein>
    <submittedName>
        <fullName evidence="9">Iron complex transport system permease protein</fullName>
    </submittedName>
</protein>
<feature type="transmembrane region" description="Helical" evidence="8">
    <location>
        <begin position="211"/>
        <end position="231"/>
    </location>
</feature>
<feature type="transmembrane region" description="Helical" evidence="8">
    <location>
        <begin position="330"/>
        <end position="347"/>
    </location>
</feature>
<dbReference type="Pfam" id="PF01032">
    <property type="entry name" value="FecCD"/>
    <property type="match status" value="1"/>
</dbReference>
<dbReference type="EMBL" id="FSRC01000001">
    <property type="protein sequence ID" value="SIN80011.1"/>
    <property type="molecule type" value="Genomic_DNA"/>
</dbReference>
<evidence type="ECO:0000256" key="7">
    <source>
        <dbReference type="ARBA" id="ARBA00023136"/>
    </source>
</evidence>
<evidence type="ECO:0000313" key="9">
    <source>
        <dbReference type="EMBL" id="SIN80011.1"/>
    </source>
</evidence>